<dbReference type="GeneID" id="301138437"/>
<evidence type="ECO:0000313" key="3">
    <source>
        <dbReference type="Proteomes" id="UP000036867"/>
    </source>
</evidence>
<dbReference type="PANTHER" id="PTHR10587:SF78">
    <property type="entry name" value="PEPTIDOGLYCAN-N-ACETYLMURAMIC ACID DEACETYLASE PDAA"/>
    <property type="match status" value="1"/>
</dbReference>
<dbReference type="InterPro" id="IPR050248">
    <property type="entry name" value="Polysacc_deacetylase_ArnD"/>
</dbReference>
<feature type="domain" description="NodB homology" evidence="1">
    <location>
        <begin position="69"/>
        <end position="250"/>
    </location>
</feature>
<dbReference type="GO" id="GO:0016810">
    <property type="term" value="F:hydrolase activity, acting on carbon-nitrogen (but not peptide) bonds"/>
    <property type="evidence" value="ECO:0007669"/>
    <property type="project" value="InterPro"/>
</dbReference>
<dbReference type="Gene3D" id="3.20.20.370">
    <property type="entry name" value="Glycoside hydrolase/deacetylase"/>
    <property type="match status" value="1"/>
</dbReference>
<dbReference type="GO" id="GO:0016020">
    <property type="term" value="C:membrane"/>
    <property type="evidence" value="ECO:0007669"/>
    <property type="project" value="TreeGrafter"/>
</dbReference>
<protein>
    <submittedName>
        <fullName evidence="2">Polysaccharide deacetylase</fullName>
    </submittedName>
</protein>
<evidence type="ECO:0000313" key="2">
    <source>
        <dbReference type="EMBL" id="KOO47947.1"/>
    </source>
</evidence>
<dbReference type="PANTHER" id="PTHR10587">
    <property type="entry name" value="GLYCOSYL TRANSFERASE-RELATED"/>
    <property type="match status" value="1"/>
</dbReference>
<comment type="caution">
    <text evidence="2">The sequence shown here is derived from an EMBL/GenBank/DDBJ whole genome shotgun (WGS) entry which is preliminary data.</text>
</comment>
<dbReference type="STRING" id="263475.AMD00_20275"/>
<dbReference type="RefSeq" id="WP_053418819.1">
    <property type="nucleotide sequence ID" value="NZ_JBCMHV010000029.1"/>
</dbReference>
<dbReference type="EMBL" id="LILB01000008">
    <property type="protein sequence ID" value="KOO47947.1"/>
    <property type="molecule type" value="Genomic_DNA"/>
</dbReference>
<evidence type="ECO:0000259" key="1">
    <source>
        <dbReference type="PROSITE" id="PS51677"/>
    </source>
</evidence>
<accession>A0A0M0LAS2</accession>
<gene>
    <name evidence="2" type="ORF">AMD00_20275</name>
</gene>
<dbReference type="OrthoDB" id="9812065at2"/>
<dbReference type="GO" id="GO:0005975">
    <property type="term" value="P:carbohydrate metabolic process"/>
    <property type="evidence" value="ECO:0007669"/>
    <property type="project" value="InterPro"/>
</dbReference>
<dbReference type="PROSITE" id="PS51677">
    <property type="entry name" value="NODB"/>
    <property type="match status" value="1"/>
</dbReference>
<organism evidence="2 3">
    <name type="scientific">Viridibacillus arvi</name>
    <dbReference type="NCBI Taxonomy" id="263475"/>
    <lineage>
        <taxon>Bacteria</taxon>
        <taxon>Bacillati</taxon>
        <taxon>Bacillota</taxon>
        <taxon>Bacilli</taxon>
        <taxon>Bacillales</taxon>
        <taxon>Caryophanaceae</taxon>
        <taxon>Viridibacillus</taxon>
    </lineage>
</organism>
<proteinExistence type="predicted"/>
<dbReference type="Pfam" id="PF01522">
    <property type="entry name" value="Polysacc_deac_1"/>
    <property type="match status" value="1"/>
</dbReference>
<keyword evidence="3" id="KW-1185">Reference proteome</keyword>
<dbReference type="AlphaFoldDB" id="A0A0M0LAS2"/>
<dbReference type="Proteomes" id="UP000036867">
    <property type="component" value="Unassembled WGS sequence"/>
</dbReference>
<dbReference type="PATRIC" id="fig|263475.3.peg.2897"/>
<dbReference type="InterPro" id="IPR011330">
    <property type="entry name" value="Glyco_hydro/deAcase_b/a-brl"/>
</dbReference>
<name>A0A0M0LAS2_9BACL</name>
<dbReference type="InterPro" id="IPR002509">
    <property type="entry name" value="NODB_dom"/>
</dbReference>
<dbReference type="SUPFAM" id="SSF88713">
    <property type="entry name" value="Glycoside hydrolase/deacetylase"/>
    <property type="match status" value="1"/>
</dbReference>
<reference evidence="3" key="1">
    <citation type="submission" date="2015-08" db="EMBL/GenBank/DDBJ databases">
        <title>Fjat-10028 dsm 16317.</title>
        <authorList>
            <person name="Liu B."/>
            <person name="Wang J."/>
            <person name="Zhu Y."/>
            <person name="Liu G."/>
            <person name="Chen Q."/>
            <person name="Chen Z."/>
            <person name="Lan J."/>
            <person name="Che J."/>
            <person name="Ge C."/>
            <person name="Shi H."/>
            <person name="Pan Z."/>
            <person name="Liu X."/>
        </authorList>
    </citation>
    <scope>NUCLEOTIDE SEQUENCE [LARGE SCALE GENOMIC DNA]</scope>
    <source>
        <strain evidence="3">DSM 16317</strain>
    </source>
</reference>
<sequence length="273" mass="30841">MWKNHLLGIVIASAIVFIGAIVNPFSASADELHWGFKKAQNEQPAEAGAALDQTLEKYGAIYKGSSDEKVIYLTFDNGYENGYTASILDTLKKEKIQATFFLTGHYLTSATPLVKRMIDEGHDIGNHSYGHPNMARLSEEEILKEWKKFDDKLREITKVERTIFARPPEGTFNEKLLQVGNDAGYRHIFWSVAFKDWLKDKPQGWKYAYDNLMSQLHPGAIVLMHTVSPDNAEALPKFIEAARKKGYRFDSINNLVNKEAGLAGSFKTHDRSL</sequence>